<accession>A0AAD7T2V0</accession>
<gene>
    <name evidence="1" type="ORF">AAFF_G00093370</name>
</gene>
<dbReference type="Proteomes" id="UP001221898">
    <property type="component" value="Unassembled WGS sequence"/>
</dbReference>
<name>A0AAD7T2V0_9TELE</name>
<proteinExistence type="predicted"/>
<sequence length="95" mass="10496">MLAETGVGARVMGSVLNISLPWESTPRLPGDPFFPSMMQSLPALPMAAARAPARPLHLHSQKDARIPGWCYKWAEMRCSLSFSFLLSALMEIKSH</sequence>
<organism evidence="1 2">
    <name type="scientific">Aldrovandia affinis</name>
    <dbReference type="NCBI Taxonomy" id="143900"/>
    <lineage>
        <taxon>Eukaryota</taxon>
        <taxon>Metazoa</taxon>
        <taxon>Chordata</taxon>
        <taxon>Craniata</taxon>
        <taxon>Vertebrata</taxon>
        <taxon>Euteleostomi</taxon>
        <taxon>Actinopterygii</taxon>
        <taxon>Neopterygii</taxon>
        <taxon>Teleostei</taxon>
        <taxon>Notacanthiformes</taxon>
        <taxon>Halosauridae</taxon>
        <taxon>Aldrovandia</taxon>
    </lineage>
</organism>
<evidence type="ECO:0000313" key="2">
    <source>
        <dbReference type="Proteomes" id="UP001221898"/>
    </source>
</evidence>
<keyword evidence="2" id="KW-1185">Reference proteome</keyword>
<protein>
    <submittedName>
        <fullName evidence="1">Uncharacterized protein</fullName>
    </submittedName>
</protein>
<comment type="caution">
    <text evidence="1">The sequence shown here is derived from an EMBL/GenBank/DDBJ whole genome shotgun (WGS) entry which is preliminary data.</text>
</comment>
<reference evidence="1" key="1">
    <citation type="journal article" date="2023" name="Science">
        <title>Genome structures resolve the early diversification of teleost fishes.</title>
        <authorList>
            <person name="Parey E."/>
            <person name="Louis A."/>
            <person name="Montfort J."/>
            <person name="Bouchez O."/>
            <person name="Roques C."/>
            <person name="Iampietro C."/>
            <person name="Lluch J."/>
            <person name="Castinel A."/>
            <person name="Donnadieu C."/>
            <person name="Desvignes T."/>
            <person name="Floi Bucao C."/>
            <person name="Jouanno E."/>
            <person name="Wen M."/>
            <person name="Mejri S."/>
            <person name="Dirks R."/>
            <person name="Jansen H."/>
            <person name="Henkel C."/>
            <person name="Chen W.J."/>
            <person name="Zahm M."/>
            <person name="Cabau C."/>
            <person name="Klopp C."/>
            <person name="Thompson A.W."/>
            <person name="Robinson-Rechavi M."/>
            <person name="Braasch I."/>
            <person name="Lecointre G."/>
            <person name="Bobe J."/>
            <person name="Postlethwait J.H."/>
            <person name="Berthelot C."/>
            <person name="Roest Crollius H."/>
            <person name="Guiguen Y."/>
        </authorList>
    </citation>
    <scope>NUCLEOTIDE SEQUENCE</scope>
    <source>
        <strain evidence="1">NC1722</strain>
    </source>
</reference>
<dbReference type="EMBL" id="JAINUG010000016">
    <property type="protein sequence ID" value="KAJ8413341.1"/>
    <property type="molecule type" value="Genomic_DNA"/>
</dbReference>
<dbReference type="AlphaFoldDB" id="A0AAD7T2V0"/>
<evidence type="ECO:0000313" key="1">
    <source>
        <dbReference type="EMBL" id="KAJ8413341.1"/>
    </source>
</evidence>